<feature type="non-terminal residue" evidence="1">
    <location>
        <position position="1"/>
    </location>
</feature>
<gene>
    <name evidence="1" type="ORF">T4D_1551</name>
</gene>
<dbReference type="AlphaFoldDB" id="A0A0V1DNH9"/>
<sequence>LKNVHCRTGNMARKLKIMENWKHPLDDLKNDQITEKCEK</sequence>
<keyword evidence="2" id="KW-1185">Reference proteome</keyword>
<reference evidence="1 2" key="1">
    <citation type="submission" date="2015-01" db="EMBL/GenBank/DDBJ databases">
        <title>Evolution of Trichinella species and genotypes.</title>
        <authorList>
            <person name="Korhonen P.K."/>
            <person name="Edoardo P."/>
            <person name="Giuseppe L.R."/>
            <person name="Gasser R.B."/>
        </authorList>
    </citation>
    <scope>NUCLEOTIDE SEQUENCE [LARGE SCALE GENOMIC DNA]</scope>
    <source>
        <strain evidence="1">ISS470</strain>
    </source>
</reference>
<dbReference type="EMBL" id="JYDT01002670">
    <property type="protein sequence ID" value="KRY63104.1"/>
    <property type="molecule type" value="Genomic_DNA"/>
</dbReference>
<dbReference type="Proteomes" id="UP000054995">
    <property type="component" value="Unassembled WGS sequence"/>
</dbReference>
<evidence type="ECO:0000313" key="2">
    <source>
        <dbReference type="Proteomes" id="UP000054995"/>
    </source>
</evidence>
<protein>
    <submittedName>
        <fullName evidence="1">Uncharacterized protein</fullName>
    </submittedName>
</protein>
<accession>A0A0V1DNH9</accession>
<organism evidence="1 2">
    <name type="scientific">Trichinella pseudospiralis</name>
    <name type="common">Parasitic roundworm</name>
    <dbReference type="NCBI Taxonomy" id="6337"/>
    <lineage>
        <taxon>Eukaryota</taxon>
        <taxon>Metazoa</taxon>
        <taxon>Ecdysozoa</taxon>
        <taxon>Nematoda</taxon>
        <taxon>Enoplea</taxon>
        <taxon>Dorylaimia</taxon>
        <taxon>Trichinellida</taxon>
        <taxon>Trichinellidae</taxon>
        <taxon>Trichinella</taxon>
    </lineage>
</organism>
<name>A0A0V1DNH9_TRIPS</name>
<evidence type="ECO:0000313" key="1">
    <source>
        <dbReference type="EMBL" id="KRY63104.1"/>
    </source>
</evidence>
<dbReference type="OrthoDB" id="10330326at2759"/>
<proteinExistence type="predicted"/>
<comment type="caution">
    <text evidence="1">The sequence shown here is derived from an EMBL/GenBank/DDBJ whole genome shotgun (WGS) entry which is preliminary data.</text>
</comment>